<keyword evidence="3" id="KW-1185">Reference proteome</keyword>
<evidence type="ECO:0000313" key="2">
    <source>
        <dbReference type="EMBL" id="TLP64485.1"/>
    </source>
</evidence>
<dbReference type="EMBL" id="VAUA01000005">
    <property type="protein sequence ID" value="TLP64485.1"/>
    <property type="molecule type" value="Genomic_DNA"/>
</dbReference>
<protein>
    <submittedName>
        <fullName evidence="2">Alpha/beta hydrolase</fullName>
    </submittedName>
</protein>
<sequence length="272" mass="30100">MNSLYLKEFDATVRYHVIEGYGPAAVYLPALSFPSLANFLPTATHSKMRGFRSILIDYLGVGHSERPSDFDHSMQNHAKIVAKILDHEGLQKCVIVGHSMGGTVAIYLAMQRPDLVSELIVCEGNVTPGGGMGTQYFTSVSETEFVTTLFPKLLAKWRKDGRDGDTEAQWRCGAWEDVDFTGIYRNSKSLVDLPANFKQSFLSLPLKRTFVYGEETYPENTGEIKADAPDPSELKRNGISIAVVPGVGHDQMIFNPNAFVEVLSRALDRPAH</sequence>
<evidence type="ECO:0000259" key="1">
    <source>
        <dbReference type="Pfam" id="PF00561"/>
    </source>
</evidence>
<dbReference type="GO" id="GO:0016787">
    <property type="term" value="F:hydrolase activity"/>
    <property type="evidence" value="ECO:0007669"/>
    <property type="project" value="UniProtKB-KW"/>
</dbReference>
<dbReference type="PANTHER" id="PTHR43194">
    <property type="entry name" value="HYDROLASE ALPHA/BETA FOLD FAMILY"/>
    <property type="match status" value="1"/>
</dbReference>
<comment type="caution">
    <text evidence="2">The sequence shown here is derived from an EMBL/GenBank/DDBJ whole genome shotgun (WGS) entry which is preliminary data.</text>
</comment>
<name>A0ABY2UUV5_9RHOB</name>
<evidence type="ECO:0000313" key="3">
    <source>
        <dbReference type="Proteomes" id="UP000305041"/>
    </source>
</evidence>
<dbReference type="SUPFAM" id="SSF53474">
    <property type="entry name" value="alpha/beta-Hydrolases"/>
    <property type="match status" value="1"/>
</dbReference>
<dbReference type="Proteomes" id="UP000305041">
    <property type="component" value="Unassembled WGS sequence"/>
</dbReference>
<gene>
    <name evidence="2" type="ORF">FEE96_12005</name>
</gene>
<dbReference type="InterPro" id="IPR029058">
    <property type="entry name" value="AB_hydrolase_fold"/>
</dbReference>
<dbReference type="InterPro" id="IPR000073">
    <property type="entry name" value="AB_hydrolase_1"/>
</dbReference>
<dbReference type="PANTHER" id="PTHR43194:SF2">
    <property type="entry name" value="PEROXISOMAL MEMBRANE PROTEIN LPX1"/>
    <property type="match status" value="1"/>
</dbReference>
<dbReference type="Gene3D" id="3.40.50.1820">
    <property type="entry name" value="alpha/beta hydrolase"/>
    <property type="match status" value="1"/>
</dbReference>
<dbReference type="InterPro" id="IPR050228">
    <property type="entry name" value="Carboxylesterase_BioH"/>
</dbReference>
<dbReference type="PRINTS" id="PR00111">
    <property type="entry name" value="ABHYDROLASE"/>
</dbReference>
<accession>A0ABY2UUV5</accession>
<dbReference type="Pfam" id="PF00561">
    <property type="entry name" value="Abhydrolase_1"/>
    <property type="match status" value="1"/>
</dbReference>
<organism evidence="2 3">
    <name type="scientific">Parasedimentitalea maritima</name>
    <dbReference type="NCBI Taxonomy" id="2578117"/>
    <lineage>
        <taxon>Bacteria</taxon>
        <taxon>Pseudomonadati</taxon>
        <taxon>Pseudomonadota</taxon>
        <taxon>Alphaproteobacteria</taxon>
        <taxon>Rhodobacterales</taxon>
        <taxon>Paracoccaceae</taxon>
        <taxon>Parasedimentitalea</taxon>
    </lineage>
</organism>
<proteinExistence type="predicted"/>
<feature type="domain" description="AB hydrolase-1" evidence="1">
    <location>
        <begin position="38"/>
        <end position="124"/>
    </location>
</feature>
<reference evidence="2 3" key="1">
    <citation type="submission" date="2019-05" db="EMBL/GenBank/DDBJ databases">
        <title>Draft genome sequence of Pelagicola sp. DSW4-44.</title>
        <authorList>
            <person name="Oh J."/>
        </authorList>
    </citation>
    <scope>NUCLEOTIDE SEQUENCE [LARGE SCALE GENOMIC DNA]</scope>
    <source>
        <strain evidence="2 3">DSW4-44</strain>
    </source>
</reference>
<keyword evidence="2" id="KW-0378">Hydrolase</keyword>